<gene>
    <name evidence="2" type="ORF">NS506_04394</name>
    <name evidence="3" type="ORF">NSK11_contig00081-0012</name>
</gene>
<dbReference type="EMBL" id="BBYQ01000081">
    <property type="protein sequence ID" value="GAP30463.1"/>
    <property type="molecule type" value="Genomic_DNA"/>
</dbReference>
<keyword evidence="1" id="KW-0812">Transmembrane</keyword>
<protein>
    <submittedName>
        <fullName evidence="3">Uncharacterized protein</fullName>
    </submittedName>
</protein>
<keyword evidence="1" id="KW-1133">Transmembrane helix</keyword>
<dbReference type="KEGG" id="nsr:NS506_04394"/>
<evidence type="ECO:0000313" key="4">
    <source>
        <dbReference type="Proteomes" id="UP000037179"/>
    </source>
</evidence>
<feature type="transmembrane region" description="Helical" evidence="1">
    <location>
        <begin position="53"/>
        <end position="73"/>
    </location>
</feature>
<proteinExistence type="predicted"/>
<keyword evidence="4" id="KW-1185">Reference proteome</keyword>
<dbReference type="GeneID" id="93375124"/>
<accession>A0ABC9YYH5</accession>
<sequence>MNAPDDSKMRTFGTKWRMPGLRRPVGHVWMMVLCSLPMLAIALTLVLTGVVPAGLLVIAFACAAMMALMMVGAGGDHRM</sequence>
<dbReference type="Proteomes" id="UP000180166">
    <property type="component" value="Chromosome"/>
</dbReference>
<reference evidence="4" key="1">
    <citation type="submission" date="2015-07" db="EMBL/GenBank/DDBJ databases">
        <title>Nocardia seriolae U-1 whole genome shotgun sequence.</title>
        <authorList>
            <person name="Imajoh M."/>
            <person name="Fukumoto Y."/>
            <person name="Sukeda M."/>
            <person name="Yamane J."/>
            <person name="Yamasaki K."/>
            <person name="Shimizu M."/>
            <person name="Ohnishi K."/>
            <person name="Oshima S."/>
        </authorList>
    </citation>
    <scope>NUCLEOTIDE SEQUENCE [LARGE SCALE GENOMIC DNA]</scope>
    <source>
        <strain evidence="4">U-1</strain>
    </source>
</reference>
<dbReference type="Proteomes" id="UP000037179">
    <property type="component" value="Unassembled WGS sequence"/>
</dbReference>
<reference evidence="2 5" key="3">
    <citation type="submission" date="2016-10" db="EMBL/GenBank/DDBJ databases">
        <title>Genome sequence of Nocardia seriolae strain EM150506, isolated from Anguila japonica.</title>
        <authorList>
            <person name="Han H.-J."/>
        </authorList>
    </citation>
    <scope>NUCLEOTIDE SEQUENCE [LARGE SCALE GENOMIC DNA]</scope>
    <source>
        <strain evidence="2 5">EM150506</strain>
    </source>
</reference>
<organism evidence="3 4">
    <name type="scientific">Nocardia seriolae</name>
    <dbReference type="NCBI Taxonomy" id="37332"/>
    <lineage>
        <taxon>Bacteria</taxon>
        <taxon>Bacillati</taxon>
        <taxon>Actinomycetota</taxon>
        <taxon>Actinomycetes</taxon>
        <taxon>Mycobacteriales</taxon>
        <taxon>Nocardiaceae</taxon>
        <taxon>Nocardia</taxon>
    </lineage>
</organism>
<keyword evidence="1" id="KW-0472">Membrane</keyword>
<reference evidence="3 4" key="2">
    <citation type="journal article" date="2016" name="Genome Announc.">
        <title>Draft Genome Sequence of Erythromycin- and Oxytetracycline-Sensitive Nocardia seriolae Strain U-1 (NBRC 110359).</title>
        <authorList>
            <person name="Imajoh M."/>
            <person name="Sukeda M."/>
            <person name="Shimizu M."/>
            <person name="Yamane J."/>
            <person name="Ohnishi K."/>
            <person name="Oshima S."/>
        </authorList>
    </citation>
    <scope>NUCLEOTIDE SEQUENCE [LARGE SCALE GENOMIC DNA]</scope>
    <source>
        <strain evidence="3 4">U-1</strain>
    </source>
</reference>
<evidence type="ECO:0000313" key="5">
    <source>
        <dbReference type="Proteomes" id="UP000180166"/>
    </source>
</evidence>
<evidence type="ECO:0000313" key="3">
    <source>
        <dbReference type="EMBL" id="GAP30463.1"/>
    </source>
</evidence>
<evidence type="ECO:0000256" key="1">
    <source>
        <dbReference type="SAM" id="Phobius"/>
    </source>
</evidence>
<feature type="transmembrane region" description="Helical" evidence="1">
    <location>
        <begin position="25"/>
        <end position="47"/>
    </location>
</feature>
<dbReference type="AlphaFoldDB" id="A0ABC9YYH5"/>
<dbReference type="EMBL" id="CP017839">
    <property type="protein sequence ID" value="APA98442.1"/>
    <property type="molecule type" value="Genomic_DNA"/>
</dbReference>
<dbReference type="RefSeq" id="WP_143161309.1">
    <property type="nucleotide sequence ID" value="NZ_AP028459.1"/>
</dbReference>
<name>A0ABC9YYH5_9NOCA</name>
<evidence type="ECO:0000313" key="2">
    <source>
        <dbReference type="EMBL" id="APA98442.1"/>
    </source>
</evidence>